<dbReference type="Gene3D" id="1.10.10.60">
    <property type="entry name" value="Homeodomain-like"/>
    <property type="match status" value="1"/>
</dbReference>
<proteinExistence type="inferred from homology"/>
<comment type="caution">
    <text evidence="11">The sequence shown here is derived from an EMBL/GenBank/DDBJ whole genome shotgun (WGS) entry which is preliminary data.</text>
</comment>
<evidence type="ECO:0000259" key="10">
    <source>
        <dbReference type="PROSITE" id="PS50071"/>
    </source>
</evidence>
<gene>
    <name evidence="11" type="ORF">DdX_11660</name>
</gene>
<dbReference type="InterPro" id="IPR020479">
    <property type="entry name" value="HD_metazoa"/>
</dbReference>
<dbReference type="GO" id="GO:0005634">
    <property type="term" value="C:nucleus"/>
    <property type="evidence" value="ECO:0007669"/>
    <property type="project" value="UniProtKB-SubCell"/>
</dbReference>
<feature type="DNA-binding region" description="Homeobox" evidence="7">
    <location>
        <begin position="153"/>
        <end position="212"/>
    </location>
</feature>
<feature type="compositionally biased region" description="Low complexity" evidence="9">
    <location>
        <begin position="73"/>
        <end position="93"/>
    </location>
</feature>
<dbReference type="SUPFAM" id="SSF46689">
    <property type="entry name" value="Homeodomain-like"/>
    <property type="match status" value="1"/>
</dbReference>
<keyword evidence="4 7" id="KW-0371">Homeobox</keyword>
<accession>A0AAD4MXW4</accession>
<evidence type="ECO:0000256" key="6">
    <source>
        <dbReference type="ARBA" id="ARBA00038425"/>
    </source>
</evidence>
<evidence type="ECO:0000313" key="11">
    <source>
        <dbReference type="EMBL" id="KAI1708897.1"/>
    </source>
</evidence>
<dbReference type="AlphaFoldDB" id="A0AAD4MXW4"/>
<evidence type="ECO:0000313" key="12">
    <source>
        <dbReference type="Proteomes" id="UP001201812"/>
    </source>
</evidence>
<comment type="subcellular location">
    <subcellularLocation>
        <location evidence="1 7 8">Nucleus</location>
    </subcellularLocation>
</comment>
<protein>
    <submittedName>
        <fullName evidence="11">Homeobox domain-containing protein</fullName>
    </submittedName>
</protein>
<evidence type="ECO:0000256" key="7">
    <source>
        <dbReference type="PROSITE-ProRule" id="PRU00108"/>
    </source>
</evidence>
<feature type="compositionally biased region" description="Polar residues" evidence="9">
    <location>
        <begin position="117"/>
        <end position="129"/>
    </location>
</feature>
<evidence type="ECO:0000256" key="1">
    <source>
        <dbReference type="ARBA" id="ARBA00004123"/>
    </source>
</evidence>
<dbReference type="GO" id="GO:0000977">
    <property type="term" value="F:RNA polymerase II transcription regulatory region sequence-specific DNA binding"/>
    <property type="evidence" value="ECO:0007669"/>
    <property type="project" value="TreeGrafter"/>
</dbReference>
<organism evidence="11 12">
    <name type="scientific">Ditylenchus destructor</name>
    <dbReference type="NCBI Taxonomy" id="166010"/>
    <lineage>
        <taxon>Eukaryota</taxon>
        <taxon>Metazoa</taxon>
        <taxon>Ecdysozoa</taxon>
        <taxon>Nematoda</taxon>
        <taxon>Chromadorea</taxon>
        <taxon>Rhabditida</taxon>
        <taxon>Tylenchina</taxon>
        <taxon>Tylenchomorpha</taxon>
        <taxon>Sphaerularioidea</taxon>
        <taxon>Anguinidae</taxon>
        <taxon>Anguininae</taxon>
        <taxon>Ditylenchus</taxon>
    </lineage>
</organism>
<dbReference type="InterPro" id="IPR017970">
    <property type="entry name" value="Homeobox_CS"/>
</dbReference>
<keyword evidence="12" id="KW-1185">Reference proteome</keyword>
<dbReference type="PANTHER" id="PTHR24338:SF0">
    <property type="entry name" value="MUSCLE SEGMENTATION HOMEOBOX"/>
    <property type="match status" value="1"/>
</dbReference>
<name>A0AAD4MXW4_9BILA</name>
<feature type="compositionally biased region" description="Low complexity" evidence="9">
    <location>
        <begin position="102"/>
        <end position="116"/>
    </location>
</feature>
<sequence length="237" mass="26406">MAPPCPAIDPTSIAAATMFWLQLPPPPVTMTNPNLPLYVPNIHPPSLLPSRSDENSTYNNFQLDTTSKICNKSLSPEGSTPSTSTTNSSPIASSKEREKEGTSSTSGSSGWKSSPTFYTSPSARSNNKPSIFDDHKIPLDAISKCMLRKHKNNRKPRTPFSTQQLLELERKFQEKQYLSISERGQFSNALQLTETQVKIWFQNRRAKSKRLQEAEVEKVKFAQASALASIACGQWRM</sequence>
<feature type="domain" description="Homeobox" evidence="10">
    <location>
        <begin position="151"/>
        <end position="211"/>
    </location>
</feature>
<dbReference type="InterPro" id="IPR001356">
    <property type="entry name" value="HD"/>
</dbReference>
<evidence type="ECO:0000256" key="9">
    <source>
        <dbReference type="SAM" id="MobiDB-lite"/>
    </source>
</evidence>
<feature type="region of interest" description="Disordered" evidence="9">
    <location>
        <begin position="70"/>
        <end position="133"/>
    </location>
</feature>
<dbReference type="SMART" id="SM00389">
    <property type="entry name" value="HOX"/>
    <property type="match status" value="1"/>
</dbReference>
<dbReference type="PANTHER" id="PTHR24338">
    <property type="entry name" value="HOMEOBOX PROTEIN MSX"/>
    <property type="match status" value="1"/>
</dbReference>
<comment type="similarity">
    <text evidence="6">Belongs to the Msh homeobox family.</text>
</comment>
<dbReference type="GO" id="GO:0048598">
    <property type="term" value="P:embryonic morphogenesis"/>
    <property type="evidence" value="ECO:0007669"/>
    <property type="project" value="TreeGrafter"/>
</dbReference>
<dbReference type="InterPro" id="IPR009057">
    <property type="entry name" value="Homeodomain-like_sf"/>
</dbReference>
<dbReference type="Proteomes" id="UP001201812">
    <property type="component" value="Unassembled WGS sequence"/>
</dbReference>
<evidence type="ECO:0000256" key="2">
    <source>
        <dbReference type="ARBA" id="ARBA00022473"/>
    </source>
</evidence>
<reference evidence="11" key="1">
    <citation type="submission" date="2022-01" db="EMBL/GenBank/DDBJ databases">
        <title>Genome Sequence Resource for Two Populations of Ditylenchus destructor, the Migratory Endoparasitic Phytonematode.</title>
        <authorList>
            <person name="Zhang H."/>
            <person name="Lin R."/>
            <person name="Xie B."/>
        </authorList>
    </citation>
    <scope>NUCLEOTIDE SEQUENCE</scope>
    <source>
        <strain evidence="11">BazhouSP</strain>
    </source>
</reference>
<dbReference type="CDD" id="cd00086">
    <property type="entry name" value="homeodomain"/>
    <property type="match status" value="1"/>
</dbReference>
<dbReference type="Pfam" id="PF00046">
    <property type="entry name" value="Homeodomain"/>
    <property type="match status" value="1"/>
</dbReference>
<keyword evidence="5 7" id="KW-0539">Nucleus</keyword>
<evidence type="ECO:0000256" key="4">
    <source>
        <dbReference type="ARBA" id="ARBA00023155"/>
    </source>
</evidence>
<dbReference type="PROSITE" id="PS50071">
    <property type="entry name" value="HOMEOBOX_2"/>
    <property type="match status" value="1"/>
</dbReference>
<keyword evidence="2" id="KW-0217">Developmental protein</keyword>
<evidence type="ECO:0000256" key="8">
    <source>
        <dbReference type="RuleBase" id="RU000682"/>
    </source>
</evidence>
<dbReference type="GO" id="GO:0000981">
    <property type="term" value="F:DNA-binding transcription factor activity, RNA polymerase II-specific"/>
    <property type="evidence" value="ECO:0007669"/>
    <property type="project" value="InterPro"/>
</dbReference>
<dbReference type="InterPro" id="IPR050674">
    <property type="entry name" value="Msh_Homeobox_Regulators"/>
</dbReference>
<dbReference type="PROSITE" id="PS00027">
    <property type="entry name" value="HOMEOBOX_1"/>
    <property type="match status" value="1"/>
</dbReference>
<evidence type="ECO:0000256" key="5">
    <source>
        <dbReference type="ARBA" id="ARBA00023242"/>
    </source>
</evidence>
<dbReference type="PRINTS" id="PR00024">
    <property type="entry name" value="HOMEOBOX"/>
</dbReference>
<keyword evidence="3 7" id="KW-0238">DNA-binding</keyword>
<dbReference type="EMBL" id="JAKKPZ010000033">
    <property type="protein sequence ID" value="KAI1708897.1"/>
    <property type="molecule type" value="Genomic_DNA"/>
</dbReference>
<evidence type="ECO:0000256" key="3">
    <source>
        <dbReference type="ARBA" id="ARBA00023125"/>
    </source>
</evidence>